<evidence type="ECO:0000313" key="1">
    <source>
        <dbReference type="EMBL" id="CAD9093937.1"/>
    </source>
</evidence>
<name>A0A7S1L466_NEODS</name>
<organism evidence="1">
    <name type="scientific">Neobodo designis</name>
    <name type="common">Flagellated protozoan</name>
    <name type="synonym">Bodo designis</name>
    <dbReference type="NCBI Taxonomy" id="312471"/>
    <lineage>
        <taxon>Eukaryota</taxon>
        <taxon>Discoba</taxon>
        <taxon>Euglenozoa</taxon>
        <taxon>Kinetoplastea</taxon>
        <taxon>Metakinetoplastina</taxon>
        <taxon>Neobodonida</taxon>
        <taxon>Neobodo</taxon>
    </lineage>
</organism>
<proteinExistence type="predicted"/>
<dbReference type="EMBL" id="HBGF01004957">
    <property type="protein sequence ID" value="CAD9093937.1"/>
    <property type="molecule type" value="Transcribed_RNA"/>
</dbReference>
<dbReference type="AlphaFoldDB" id="A0A7S1L466"/>
<gene>
    <name evidence="1" type="ORF">NDES1114_LOCUS3373</name>
</gene>
<sequence length="152" mass="16737">MFRRCAFRMAEAAPANNKMATLHKLLTGETTFKNKGLLKQTNVEAMFGAQWAQELDAYAKTLPAADQTILKRQVERLSLTRYTTRELGQFAANGPALVDQTAQAQLIADGVNLRKTKGAADFNKIVAEEAKLCNWDDNKTKAFISAVEKASA</sequence>
<protein>
    <submittedName>
        <fullName evidence="1">Uncharacterized protein</fullName>
    </submittedName>
</protein>
<reference evidence="1" key="1">
    <citation type="submission" date="2021-01" db="EMBL/GenBank/DDBJ databases">
        <authorList>
            <person name="Corre E."/>
            <person name="Pelletier E."/>
            <person name="Niang G."/>
            <person name="Scheremetjew M."/>
            <person name="Finn R."/>
            <person name="Kale V."/>
            <person name="Holt S."/>
            <person name="Cochrane G."/>
            <person name="Meng A."/>
            <person name="Brown T."/>
            <person name="Cohen L."/>
        </authorList>
    </citation>
    <scope>NUCLEOTIDE SEQUENCE</scope>
    <source>
        <strain evidence="1">CCAP 1951/1</strain>
    </source>
</reference>
<accession>A0A7S1L466</accession>